<evidence type="ECO:0000313" key="3">
    <source>
        <dbReference type="Proteomes" id="UP001337723"/>
    </source>
</evidence>
<feature type="transmembrane region" description="Helical" evidence="1">
    <location>
        <begin position="95"/>
        <end position="117"/>
    </location>
</feature>
<sequence length="134" mass="14601">MATNSLWYDNGTIRHADEWPSLAFTILPSLTAFSLGAIAIFIALSRGLFLAAIQEGGEKSFFLRVVSAFFHFVLVQISALFASVFYLAYTNNVTSAIAYFLFSYSIFAGLAAAAILVDVAEIKNEADPLDDEDV</sequence>
<keyword evidence="1" id="KW-0472">Membrane</keyword>
<gene>
    <name evidence="2" type="ORF">MACH21_25230</name>
</gene>
<dbReference type="KEGG" id="rmai:MACH21_25230"/>
<feature type="transmembrane region" description="Helical" evidence="1">
    <location>
        <begin position="26"/>
        <end position="49"/>
    </location>
</feature>
<evidence type="ECO:0000256" key="1">
    <source>
        <dbReference type="SAM" id="Phobius"/>
    </source>
</evidence>
<name>A0AA48HLA8_9RHOB</name>
<dbReference type="EMBL" id="AP027266">
    <property type="protein sequence ID" value="BDW86346.1"/>
    <property type="molecule type" value="Genomic_DNA"/>
</dbReference>
<dbReference type="Proteomes" id="UP001337723">
    <property type="component" value="Chromosome"/>
</dbReference>
<dbReference type="AlphaFoldDB" id="A0AA48HLA8"/>
<keyword evidence="1" id="KW-0812">Transmembrane</keyword>
<proteinExistence type="predicted"/>
<evidence type="ECO:0000313" key="2">
    <source>
        <dbReference type="EMBL" id="BDW86346.1"/>
    </source>
</evidence>
<organism evidence="2 3">
    <name type="scientific">Roseicyclus marinus</name>
    <dbReference type="NCBI Taxonomy" id="2161673"/>
    <lineage>
        <taxon>Bacteria</taxon>
        <taxon>Pseudomonadati</taxon>
        <taxon>Pseudomonadota</taxon>
        <taxon>Alphaproteobacteria</taxon>
        <taxon>Rhodobacterales</taxon>
        <taxon>Roseobacteraceae</taxon>
        <taxon>Roseicyclus</taxon>
    </lineage>
</organism>
<keyword evidence="3" id="KW-1185">Reference proteome</keyword>
<accession>A0AA48HLA8</accession>
<feature type="transmembrane region" description="Helical" evidence="1">
    <location>
        <begin position="61"/>
        <end position="89"/>
    </location>
</feature>
<protein>
    <submittedName>
        <fullName evidence="2">Uncharacterized protein</fullName>
    </submittedName>
</protein>
<keyword evidence="1" id="KW-1133">Transmembrane helix</keyword>
<reference evidence="2 3" key="1">
    <citation type="submission" date="2023-01" db="EMBL/GenBank/DDBJ databases">
        <title>Complete genome sequence of Roseicyclus marinus strain Dej080120_10.</title>
        <authorList>
            <person name="Ueki S."/>
            <person name="Maruyama F."/>
        </authorList>
    </citation>
    <scope>NUCLEOTIDE SEQUENCE [LARGE SCALE GENOMIC DNA]</scope>
    <source>
        <strain evidence="2 3">Dej080120_10</strain>
    </source>
</reference>